<keyword evidence="4" id="KW-1185">Reference proteome</keyword>
<accession>A0A9X3MUF9</accession>
<dbReference type="EMBL" id="JAPDOD010000012">
    <property type="protein sequence ID" value="MDA0161478.1"/>
    <property type="molecule type" value="Genomic_DNA"/>
</dbReference>
<dbReference type="SUPFAM" id="SSF55961">
    <property type="entry name" value="Bet v1-like"/>
    <property type="match status" value="1"/>
</dbReference>
<reference evidence="3" key="1">
    <citation type="submission" date="2022-10" db="EMBL/GenBank/DDBJ databases">
        <title>The WGS of Solirubrobacter ginsenosidimutans DSM 21036.</title>
        <authorList>
            <person name="Jiang Z."/>
        </authorList>
    </citation>
    <scope>NUCLEOTIDE SEQUENCE</scope>
    <source>
        <strain evidence="3">DSM 21036</strain>
    </source>
</reference>
<gene>
    <name evidence="3" type="ORF">OM076_14470</name>
</gene>
<feature type="domain" description="Activator of Hsp90 ATPase homologue 1/2-like C-terminal" evidence="2">
    <location>
        <begin position="15"/>
        <end position="145"/>
    </location>
</feature>
<dbReference type="AlphaFoldDB" id="A0A9X3MUF9"/>
<proteinExistence type="inferred from homology"/>
<dbReference type="CDD" id="cd08891">
    <property type="entry name" value="SRPBCC_CalC"/>
    <property type="match status" value="1"/>
</dbReference>
<dbReference type="Proteomes" id="UP001149140">
    <property type="component" value="Unassembled WGS sequence"/>
</dbReference>
<dbReference type="InterPro" id="IPR023393">
    <property type="entry name" value="START-like_dom_sf"/>
</dbReference>
<protein>
    <submittedName>
        <fullName evidence="3">SRPBCC family protein</fullName>
    </submittedName>
</protein>
<comment type="similarity">
    <text evidence="1">Belongs to the AHA1 family.</text>
</comment>
<comment type="caution">
    <text evidence="3">The sequence shown here is derived from an EMBL/GenBank/DDBJ whole genome shotgun (WGS) entry which is preliminary data.</text>
</comment>
<evidence type="ECO:0000259" key="2">
    <source>
        <dbReference type="Pfam" id="PF08327"/>
    </source>
</evidence>
<dbReference type="RefSeq" id="WP_270040694.1">
    <property type="nucleotide sequence ID" value="NZ_JAPDOD010000012.1"/>
</dbReference>
<organism evidence="3 4">
    <name type="scientific">Solirubrobacter ginsenosidimutans</name>
    <dbReference type="NCBI Taxonomy" id="490573"/>
    <lineage>
        <taxon>Bacteria</taxon>
        <taxon>Bacillati</taxon>
        <taxon>Actinomycetota</taxon>
        <taxon>Thermoleophilia</taxon>
        <taxon>Solirubrobacterales</taxon>
        <taxon>Solirubrobacteraceae</taxon>
        <taxon>Solirubrobacter</taxon>
    </lineage>
</organism>
<sequence>MQATDSTVRREVTVNATQERAFEVFTAGFDSWWPRGHHIGEAELAKAVIDPEAGQWYELGTDGSRCDWGEILAYDPPRRITLQWRIGGTWTLETDPAAYSEIDVTFTPEGDATRVTLEHRHLDRHTAAEALRDAVGAEGGWPGLLQLYSEAVG</sequence>
<evidence type="ECO:0000313" key="3">
    <source>
        <dbReference type="EMBL" id="MDA0161478.1"/>
    </source>
</evidence>
<dbReference type="Pfam" id="PF08327">
    <property type="entry name" value="AHSA1"/>
    <property type="match status" value="1"/>
</dbReference>
<dbReference type="InterPro" id="IPR013538">
    <property type="entry name" value="ASHA1/2-like_C"/>
</dbReference>
<evidence type="ECO:0000313" key="4">
    <source>
        <dbReference type="Proteomes" id="UP001149140"/>
    </source>
</evidence>
<name>A0A9X3MUF9_9ACTN</name>
<evidence type="ECO:0000256" key="1">
    <source>
        <dbReference type="ARBA" id="ARBA00006817"/>
    </source>
</evidence>
<dbReference type="Gene3D" id="3.30.530.20">
    <property type="match status" value="1"/>
</dbReference>